<feature type="transmembrane region" description="Helical" evidence="1">
    <location>
        <begin position="247"/>
        <end position="266"/>
    </location>
</feature>
<feature type="transmembrane region" description="Helical" evidence="1">
    <location>
        <begin position="213"/>
        <end position="235"/>
    </location>
</feature>
<keyword evidence="3" id="KW-1185">Reference proteome</keyword>
<feature type="transmembrane region" description="Helical" evidence="1">
    <location>
        <begin position="310"/>
        <end position="326"/>
    </location>
</feature>
<reference evidence="2 3" key="1">
    <citation type="submission" date="2018-10" db="EMBL/GenBank/DDBJ databases">
        <title>Genomic Encyclopedia of Archaeal and Bacterial Type Strains, Phase II (KMG-II): from individual species to whole genera.</title>
        <authorList>
            <person name="Goeker M."/>
        </authorList>
    </citation>
    <scope>NUCLEOTIDE SEQUENCE [LARGE SCALE GENOMIC DNA]</scope>
    <source>
        <strain evidence="2 3">DSM 29317</strain>
    </source>
</reference>
<dbReference type="Proteomes" id="UP000271700">
    <property type="component" value="Unassembled WGS sequence"/>
</dbReference>
<proteinExistence type="predicted"/>
<accession>A0A497YRJ7</accession>
<evidence type="ECO:0000313" key="2">
    <source>
        <dbReference type="EMBL" id="RLJ98539.1"/>
    </source>
</evidence>
<feature type="transmembrane region" description="Helical" evidence="1">
    <location>
        <begin position="428"/>
        <end position="450"/>
    </location>
</feature>
<sequence>MTYDRSLLAVLSVFCAALWIGLLTPPFQSPDEFDHVERAYLLSKGQFLLSTDEGRASGGNVDTGLLDYMAQFKSLPHHPEVKVTSAQLNSAKDIDWSGKRAYETLPGTGYYFPLIYLPQALALACGEFLGQSVDASYKLARLFTLGAGSLILLAAFRIMVPSALVIALLFLPMTLFQAASASIDFISTAMVLLIIALYLDIMKRSTRPSIQRMLGLSALIFLLAGCRLHMAPLVLLPLTFGVRFRSIPAISLFMVLCIAIISWYGFALSITKDMRVDLGATTTQILEYYVLNPWQFADTLWATLSDGQRTLYYLHTFLGILGWLDVPFSPQTYTTLFLIVLLILMFAILQGRIDDGLSSFALISSAFGGFFIVFFSLLVTWTPHPASAILGVQGRYFLLPILFLACLFQSRGTIDGRARKYRMAENVLLILLLSFSLFATSEALEARYYFSSNI</sequence>
<dbReference type="AlphaFoldDB" id="A0A497YRJ7"/>
<evidence type="ECO:0000313" key="3">
    <source>
        <dbReference type="Proteomes" id="UP000271700"/>
    </source>
</evidence>
<dbReference type="RefSeq" id="WP_010443451.1">
    <property type="nucleotide sequence ID" value="NZ_AEYW01000024.1"/>
</dbReference>
<dbReference type="STRING" id="981384.GCA_000192475_00354"/>
<comment type="caution">
    <text evidence="2">The sequence shown here is derived from an EMBL/GenBank/DDBJ whole genome shotgun (WGS) entry which is preliminary data.</text>
</comment>
<dbReference type="Pfam" id="PF09913">
    <property type="entry name" value="DUF2142"/>
    <property type="match status" value="1"/>
</dbReference>
<dbReference type="InterPro" id="IPR018674">
    <property type="entry name" value="DUF2142_membrane"/>
</dbReference>
<feature type="transmembrane region" description="Helical" evidence="1">
    <location>
        <begin position="388"/>
        <end position="408"/>
    </location>
</feature>
<name>A0A497YRJ7_9RHOB</name>
<keyword evidence="1" id="KW-0812">Transmembrane</keyword>
<gene>
    <name evidence="2" type="ORF">CLV75_4240</name>
</gene>
<dbReference type="EMBL" id="RCCT01000009">
    <property type="protein sequence ID" value="RLJ98539.1"/>
    <property type="molecule type" value="Genomic_DNA"/>
</dbReference>
<keyword evidence="1" id="KW-1133">Transmembrane helix</keyword>
<organism evidence="2 3">
    <name type="scientific">Ruegeria conchae</name>
    <dbReference type="NCBI Taxonomy" id="981384"/>
    <lineage>
        <taxon>Bacteria</taxon>
        <taxon>Pseudomonadati</taxon>
        <taxon>Pseudomonadota</taxon>
        <taxon>Alphaproteobacteria</taxon>
        <taxon>Rhodobacterales</taxon>
        <taxon>Roseobacteraceae</taxon>
        <taxon>Ruegeria</taxon>
    </lineage>
</organism>
<keyword evidence="1" id="KW-0472">Membrane</keyword>
<protein>
    <submittedName>
        <fullName evidence="2">Putative membrane protein</fullName>
    </submittedName>
</protein>
<feature type="transmembrane region" description="Helical" evidence="1">
    <location>
        <begin position="110"/>
        <end position="130"/>
    </location>
</feature>
<evidence type="ECO:0000256" key="1">
    <source>
        <dbReference type="SAM" id="Phobius"/>
    </source>
</evidence>
<dbReference type="OrthoDB" id="2220917at2"/>
<feature type="transmembrane region" description="Helical" evidence="1">
    <location>
        <begin position="142"/>
        <end position="171"/>
    </location>
</feature>
<feature type="transmembrane region" description="Helical" evidence="1">
    <location>
        <begin position="183"/>
        <end position="201"/>
    </location>
</feature>
<feature type="transmembrane region" description="Helical" evidence="1">
    <location>
        <begin position="361"/>
        <end position="382"/>
    </location>
</feature>
<feature type="transmembrane region" description="Helical" evidence="1">
    <location>
        <begin position="332"/>
        <end position="349"/>
    </location>
</feature>